<reference evidence="1" key="1">
    <citation type="submission" date="2014-11" db="EMBL/GenBank/DDBJ databases">
        <authorList>
            <person name="Amaro Gonzalez C."/>
        </authorList>
    </citation>
    <scope>NUCLEOTIDE SEQUENCE</scope>
</reference>
<protein>
    <submittedName>
        <fullName evidence="1">Uncharacterized protein</fullName>
    </submittedName>
</protein>
<dbReference type="EMBL" id="GBXM01107664">
    <property type="protein sequence ID" value="JAH00913.1"/>
    <property type="molecule type" value="Transcribed_RNA"/>
</dbReference>
<proteinExistence type="predicted"/>
<reference evidence="1" key="2">
    <citation type="journal article" date="2015" name="Fish Shellfish Immunol.">
        <title>Early steps in the European eel (Anguilla anguilla)-Vibrio vulnificus interaction in the gills: Role of the RtxA13 toxin.</title>
        <authorList>
            <person name="Callol A."/>
            <person name="Pajuelo D."/>
            <person name="Ebbesson L."/>
            <person name="Teles M."/>
            <person name="MacKenzie S."/>
            <person name="Amaro C."/>
        </authorList>
    </citation>
    <scope>NUCLEOTIDE SEQUENCE</scope>
</reference>
<organism evidence="1">
    <name type="scientific">Anguilla anguilla</name>
    <name type="common">European freshwater eel</name>
    <name type="synonym">Muraena anguilla</name>
    <dbReference type="NCBI Taxonomy" id="7936"/>
    <lineage>
        <taxon>Eukaryota</taxon>
        <taxon>Metazoa</taxon>
        <taxon>Chordata</taxon>
        <taxon>Craniata</taxon>
        <taxon>Vertebrata</taxon>
        <taxon>Euteleostomi</taxon>
        <taxon>Actinopterygii</taxon>
        <taxon>Neopterygii</taxon>
        <taxon>Teleostei</taxon>
        <taxon>Anguilliformes</taxon>
        <taxon>Anguillidae</taxon>
        <taxon>Anguilla</taxon>
    </lineage>
</organism>
<name>A0A0E9PAP9_ANGAN</name>
<evidence type="ECO:0000313" key="1">
    <source>
        <dbReference type="EMBL" id="JAH00913.1"/>
    </source>
</evidence>
<accession>A0A0E9PAP9</accession>
<sequence>MVTPSQAQIFLAF</sequence>